<dbReference type="InterPro" id="IPR050640">
    <property type="entry name" value="Bact_2-comp_sensor_kinase"/>
</dbReference>
<dbReference type="STRING" id="401053.AciPR4_1555"/>
<dbReference type="eggNOG" id="COG2972">
    <property type="taxonomic scope" value="Bacteria"/>
</dbReference>
<keyword evidence="3" id="KW-0418">Kinase</keyword>
<dbReference type="Gene3D" id="3.30.565.10">
    <property type="entry name" value="Histidine kinase-like ATPase, C-terminal domain"/>
    <property type="match status" value="1"/>
</dbReference>
<dbReference type="PANTHER" id="PTHR34220:SF7">
    <property type="entry name" value="SENSOR HISTIDINE KINASE YPDA"/>
    <property type="match status" value="1"/>
</dbReference>
<dbReference type="InterPro" id="IPR036890">
    <property type="entry name" value="HATPase_C_sf"/>
</dbReference>
<evidence type="ECO:0000259" key="2">
    <source>
        <dbReference type="Pfam" id="PF06580"/>
    </source>
</evidence>
<keyword evidence="4" id="KW-1185">Reference proteome</keyword>
<keyword evidence="3" id="KW-0808">Transferase</keyword>
<evidence type="ECO:0000313" key="3">
    <source>
        <dbReference type="EMBL" id="ADV82376.1"/>
    </source>
</evidence>
<protein>
    <submittedName>
        <fullName evidence="3">Signal transduction histidine kinase, LytS</fullName>
    </submittedName>
</protein>
<dbReference type="GO" id="GO:0000155">
    <property type="term" value="F:phosphorelay sensor kinase activity"/>
    <property type="evidence" value="ECO:0007669"/>
    <property type="project" value="InterPro"/>
</dbReference>
<evidence type="ECO:0000256" key="1">
    <source>
        <dbReference type="SAM" id="Phobius"/>
    </source>
</evidence>
<dbReference type="OrthoDB" id="105609at2"/>
<feature type="transmembrane region" description="Helical" evidence="1">
    <location>
        <begin position="62"/>
        <end position="83"/>
    </location>
</feature>
<dbReference type="EMBL" id="CP002467">
    <property type="protein sequence ID" value="ADV82376.1"/>
    <property type="molecule type" value="Genomic_DNA"/>
</dbReference>
<accession>E8V2F8</accession>
<reference evidence="3 4" key="1">
    <citation type="journal article" date="2012" name="Stand. Genomic Sci.">
        <title>Complete genome sequence of Terriglobus saanensis type strain SP1PR4(T), an Acidobacteria from tundra soil.</title>
        <authorList>
            <person name="Rawat S.R."/>
            <person name="Mannisto M.K."/>
            <person name="Starovoytov V."/>
            <person name="Goodwin L."/>
            <person name="Nolan M."/>
            <person name="Hauser L."/>
            <person name="Land M."/>
            <person name="Davenport K.W."/>
            <person name="Woyke T."/>
            <person name="Haggblom M.M."/>
        </authorList>
    </citation>
    <scope>NUCLEOTIDE SEQUENCE</scope>
    <source>
        <strain evidence="4">ATCC BAA-1853 / DSM 23119 / SP1PR4</strain>
    </source>
</reference>
<dbReference type="InterPro" id="IPR010559">
    <property type="entry name" value="Sig_transdc_His_kin_internal"/>
</dbReference>
<dbReference type="Pfam" id="PF06580">
    <property type="entry name" value="His_kinase"/>
    <property type="match status" value="1"/>
</dbReference>
<feature type="transmembrane region" description="Helical" evidence="1">
    <location>
        <begin position="95"/>
        <end position="117"/>
    </location>
</feature>
<organism evidence="3 4">
    <name type="scientific">Terriglobus saanensis (strain ATCC BAA-1853 / DSM 23119 / SP1PR4)</name>
    <dbReference type="NCBI Taxonomy" id="401053"/>
    <lineage>
        <taxon>Bacteria</taxon>
        <taxon>Pseudomonadati</taxon>
        <taxon>Acidobacteriota</taxon>
        <taxon>Terriglobia</taxon>
        <taxon>Terriglobales</taxon>
        <taxon>Acidobacteriaceae</taxon>
        <taxon>Terriglobus</taxon>
    </lineage>
</organism>
<sequence length="378" mass="41650">MGSLTIALNEPNSAPVQTILQPPATERLSGMRAWHIILPLTIGLALTTAAECHSIFNLGSLRYGFVLSGWWGAMALAMWHLGQAKPAALQIKPRVLFWHAIAATILGILHLLAMAGADRLFFSFAIRTQFGLTWNHYLGLNRWGLEMLVYGFIYGAVTVVRLQLQAQQSALQSLELQRALSASQLHALQMQVEPHFLFNTLNSITTLVELGRQQQAAAMLHHLNVILKSTLRRSTPQKIPLAQELDAVENYLAIEQIRFADRLKLEFRIDPSALNALVPSFLLQPLMENAVRHGIGRLEDGGLIQTSIEKSDGTLFLHVQNNGPGAASASVEGHGIGLRNTATRLAHFYPDRHSFQVGQPETGGFQVRIAIPYETAEA</sequence>
<feature type="transmembrane region" description="Helical" evidence="1">
    <location>
        <begin position="36"/>
        <end position="56"/>
    </location>
</feature>
<gene>
    <name evidence="3" type="ordered locus">AciPR4_1555</name>
</gene>
<evidence type="ECO:0000313" key="4">
    <source>
        <dbReference type="Proteomes" id="UP000006844"/>
    </source>
</evidence>
<name>E8V2F8_TERSS</name>
<dbReference type="GO" id="GO:0016020">
    <property type="term" value="C:membrane"/>
    <property type="evidence" value="ECO:0007669"/>
    <property type="project" value="InterPro"/>
</dbReference>
<proteinExistence type="predicted"/>
<keyword evidence="1" id="KW-1133">Transmembrane helix</keyword>
<dbReference type="HOGENOM" id="CLU_020473_1_1_0"/>
<dbReference type="AlphaFoldDB" id="E8V2F8"/>
<dbReference type="RefSeq" id="WP_013568109.1">
    <property type="nucleotide sequence ID" value="NC_014963.1"/>
</dbReference>
<dbReference type="Proteomes" id="UP000006844">
    <property type="component" value="Chromosome"/>
</dbReference>
<keyword evidence="1" id="KW-0812">Transmembrane</keyword>
<feature type="domain" description="Signal transduction histidine kinase internal region" evidence="2">
    <location>
        <begin position="184"/>
        <end position="263"/>
    </location>
</feature>
<dbReference type="PANTHER" id="PTHR34220">
    <property type="entry name" value="SENSOR HISTIDINE KINASE YPDA"/>
    <property type="match status" value="1"/>
</dbReference>
<dbReference type="KEGG" id="tsa:AciPR4_1555"/>
<keyword evidence="1" id="KW-0472">Membrane</keyword>
<dbReference type="SUPFAM" id="SSF55874">
    <property type="entry name" value="ATPase domain of HSP90 chaperone/DNA topoisomerase II/histidine kinase"/>
    <property type="match status" value="1"/>
</dbReference>